<keyword evidence="7 23" id="KW-0732">Signal</keyword>
<dbReference type="SUPFAM" id="SSF56112">
    <property type="entry name" value="Protein kinase-like (PK-like)"/>
    <property type="match status" value="1"/>
</dbReference>
<keyword evidence="15" id="KW-0675">Receptor</keyword>
<evidence type="ECO:0000256" key="15">
    <source>
        <dbReference type="ARBA" id="ARBA00023170"/>
    </source>
</evidence>
<evidence type="ECO:0000256" key="13">
    <source>
        <dbReference type="ARBA" id="ARBA00023136"/>
    </source>
</evidence>
<keyword evidence="2 19" id="KW-0723">Serine/threonine-protein kinase</keyword>
<evidence type="ECO:0000256" key="9">
    <source>
        <dbReference type="ARBA" id="ARBA00022741"/>
    </source>
</evidence>
<name>A0ABD1L3I1_9FABA</name>
<dbReference type="PIRSF" id="PIRSF000641">
    <property type="entry name" value="SRK"/>
    <property type="match status" value="1"/>
</dbReference>
<evidence type="ECO:0000313" key="27">
    <source>
        <dbReference type="Proteomes" id="UP001603857"/>
    </source>
</evidence>
<dbReference type="Gene3D" id="2.90.10.10">
    <property type="entry name" value="Bulb-type lectin domain"/>
    <property type="match status" value="1"/>
</dbReference>
<evidence type="ECO:0000256" key="22">
    <source>
        <dbReference type="SAM" id="Phobius"/>
    </source>
</evidence>
<feature type="chain" id="PRO_5044829820" description="Receptor-like serine/threonine-protein kinase" evidence="23">
    <location>
        <begin position="28"/>
        <end position="816"/>
    </location>
</feature>
<accession>A0ABD1L3I1</accession>
<dbReference type="EMBL" id="JBGMDY010000011">
    <property type="protein sequence ID" value="KAL2318077.1"/>
    <property type="molecule type" value="Genomic_DNA"/>
</dbReference>
<evidence type="ECO:0000259" key="25">
    <source>
        <dbReference type="PROSITE" id="PS50927"/>
    </source>
</evidence>
<dbReference type="Pfam" id="PF01453">
    <property type="entry name" value="B_lectin"/>
    <property type="match status" value="1"/>
</dbReference>
<comment type="similarity">
    <text evidence="19">Belongs to the protein kinase superfamily. Ser/Thr protein kinase family.</text>
</comment>
<keyword evidence="9 19" id="KW-0547">Nucleotide-binding</keyword>
<evidence type="ECO:0000256" key="23">
    <source>
        <dbReference type="SAM" id="SignalP"/>
    </source>
</evidence>
<evidence type="ECO:0000256" key="16">
    <source>
        <dbReference type="ARBA" id="ARBA00023180"/>
    </source>
</evidence>
<dbReference type="EC" id="2.7.11.1" evidence="19"/>
<dbReference type="InterPro" id="IPR051343">
    <property type="entry name" value="G-type_lectin_kinases/EP1-like"/>
</dbReference>
<evidence type="ECO:0000256" key="7">
    <source>
        <dbReference type="ARBA" id="ARBA00022729"/>
    </source>
</evidence>
<keyword evidence="6 22" id="KW-0812">Transmembrane</keyword>
<dbReference type="Gene3D" id="3.30.200.20">
    <property type="entry name" value="Phosphorylase Kinase, domain 1"/>
    <property type="match status" value="1"/>
</dbReference>
<evidence type="ECO:0000256" key="18">
    <source>
        <dbReference type="ARBA" id="ARBA00048679"/>
    </source>
</evidence>
<dbReference type="Pfam" id="PF00069">
    <property type="entry name" value="Pkinase"/>
    <property type="match status" value="1"/>
</dbReference>
<dbReference type="InterPro" id="IPR036426">
    <property type="entry name" value="Bulb-type_lectin_dom_sf"/>
</dbReference>
<comment type="caution">
    <text evidence="26">The sequence shown here is derived from an EMBL/GenBank/DDBJ whole genome shotgun (WGS) entry which is preliminary data.</text>
</comment>
<dbReference type="FunFam" id="3.30.200.20:FF:000178">
    <property type="entry name" value="serine/threonine-protein kinase PBS1-like"/>
    <property type="match status" value="1"/>
</dbReference>
<dbReference type="InterPro" id="IPR000719">
    <property type="entry name" value="Prot_kinase_dom"/>
</dbReference>
<dbReference type="GO" id="GO:0005524">
    <property type="term" value="F:ATP binding"/>
    <property type="evidence" value="ECO:0007669"/>
    <property type="project" value="UniProtKB-UniRule"/>
</dbReference>
<comment type="catalytic activity">
    <reaction evidence="17 19">
        <text>L-threonyl-[protein] + ATP = O-phospho-L-threonyl-[protein] + ADP + H(+)</text>
        <dbReference type="Rhea" id="RHEA:46608"/>
        <dbReference type="Rhea" id="RHEA-COMP:11060"/>
        <dbReference type="Rhea" id="RHEA-COMP:11605"/>
        <dbReference type="ChEBI" id="CHEBI:15378"/>
        <dbReference type="ChEBI" id="CHEBI:30013"/>
        <dbReference type="ChEBI" id="CHEBI:30616"/>
        <dbReference type="ChEBI" id="CHEBI:61977"/>
        <dbReference type="ChEBI" id="CHEBI:456216"/>
        <dbReference type="EC" id="2.7.11.1"/>
    </reaction>
</comment>
<dbReference type="AlphaFoldDB" id="A0ABD1L3I1"/>
<dbReference type="PROSITE" id="PS00108">
    <property type="entry name" value="PROTEIN_KINASE_ST"/>
    <property type="match status" value="1"/>
</dbReference>
<evidence type="ECO:0000256" key="12">
    <source>
        <dbReference type="ARBA" id="ARBA00022989"/>
    </source>
</evidence>
<protein>
    <recommendedName>
        <fullName evidence="19">Receptor-like serine/threonine-protein kinase</fullName>
        <ecNumber evidence="19">2.7.11.1</ecNumber>
    </recommendedName>
</protein>
<dbReference type="GO" id="GO:0004674">
    <property type="term" value="F:protein serine/threonine kinase activity"/>
    <property type="evidence" value="ECO:0007669"/>
    <property type="project" value="UniProtKB-KW"/>
</dbReference>
<dbReference type="InterPro" id="IPR008271">
    <property type="entry name" value="Ser/Thr_kinase_AS"/>
</dbReference>
<evidence type="ECO:0000256" key="4">
    <source>
        <dbReference type="ARBA" id="ARBA00022553"/>
    </source>
</evidence>
<dbReference type="PANTHER" id="PTHR47976:SF1">
    <property type="entry name" value="G-TYPE LECTIN S-RECEPTOR-LIKE SERINE_THREONINE-PROTEIN KINASE SD2-5"/>
    <property type="match status" value="1"/>
</dbReference>
<dbReference type="InterPro" id="IPR024171">
    <property type="entry name" value="SRK-like_kinase"/>
</dbReference>
<reference evidence="26 27" key="1">
    <citation type="submission" date="2024-08" db="EMBL/GenBank/DDBJ databases">
        <title>Insights into the chromosomal genome structure of Flemingia macrophylla.</title>
        <authorList>
            <person name="Ding Y."/>
            <person name="Zhao Y."/>
            <person name="Bi W."/>
            <person name="Wu M."/>
            <person name="Zhao G."/>
            <person name="Gong Y."/>
            <person name="Li W."/>
            <person name="Zhang P."/>
        </authorList>
    </citation>
    <scope>NUCLEOTIDE SEQUENCE [LARGE SCALE GENOMIC DNA]</scope>
    <source>
        <strain evidence="26">DYQJB</strain>
        <tissue evidence="26">Leaf</tissue>
    </source>
</reference>
<evidence type="ECO:0000256" key="17">
    <source>
        <dbReference type="ARBA" id="ARBA00047899"/>
    </source>
</evidence>
<dbReference type="InterPro" id="IPR011009">
    <property type="entry name" value="Kinase-like_dom_sf"/>
</dbReference>
<dbReference type="Gene3D" id="1.10.510.10">
    <property type="entry name" value="Transferase(Phosphotransferase) domain 1"/>
    <property type="match status" value="1"/>
</dbReference>
<dbReference type="Proteomes" id="UP001603857">
    <property type="component" value="Unassembled WGS sequence"/>
</dbReference>
<comment type="catalytic activity">
    <reaction evidence="18 19">
        <text>L-seryl-[protein] + ATP = O-phospho-L-seryl-[protein] + ADP + H(+)</text>
        <dbReference type="Rhea" id="RHEA:17989"/>
        <dbReference type="Rhea" id="RHEA-COMP:9863"/>
        <dbReference type="Rhea" id="RHEA-COMP:11604"/>
        <dbReference type="ChEBI" id="CHEBI:15378"/>
        <dbReference type="ChEBI" id="CHEBI:29999"/>
        <dbReference type="ChEBI" id="CHEBI:30616"/>
        <dbReference type="ChEBI" id="CHEBI:83421"/>
        <dbReference type="ChEBI" id="CHEBI:456216"/>
        <dbReference type="EC" id="2.7.11.1"/>
    </reaction>
</comment>
<feature type="binding site" evidence="20">
    <location>
        <position position="521"/>
    </location>
    <ligand>
        <name>ATP</name>
        <dbReference type="ChEBI" id="CHEBI:30616"/>
    </ligand>
</feature>
<dbReference type="GO" id="GO:0030246">
    <property type="term" value="F:carbohydrate binding"/>
    <property type="evidence" value="ECO:0007669"/>
    <property type="project" value="UniProtKB-KW"/>
</dbReference>
<dbReference type="InterPro" id="IPR001480">
    <property type="entry name" value="Bulb-type_lectin_dom"/>
</dbReference>
<dbReference type="PROSITE" id="PS50927">
    <property type="entry name" value="BULB_LECTIN"/>
    <property type="match status" value="1"/>
</dbReference>
<keyword evidence="3" id="KW-0245">EGF-like domain</keyword>
<evidence type="ECO:0000313" key="26">
    <source>
        <dbReference type="EMBL" id="KAL2318077.1"/>
    </source>
</evidence>
<dbReference type="PROSITE" id="PS50011">
    <property type="entry name" value="PROTEIN_KINASE_DOM"/>
    <property type="match status" value="1"/>
</dbReference>
<feature type="region of interest" description="Disordered" evidence="21">
    <location>
        <begin position="793"/>
        <end position="816"/>
    </location>
</feature>
<feature type="domain" description="Protein kinase" evidence="24">
    <location>
        <begin position="492"/>
        <end position="765"/>
    </location>
</feature>
<evidence type="ECO:0000256" key="3">
    <source>
        <dbReference type="ARBA" id="ARBA00022536"/>
    </source>
</evidence>
<dbReference type="PANTHER" id="PTHR47976">
    <property type="entry name" value="G-TYPE LECTIN S-RECEPTOR-LIKE SERINE/THREONINE-PROTEIN KINASE SD2-5"/>
    <property type="match status" value="1"/>
</dbReference>
<evidence type="ECO:0000256" key="11">
    <source>
        <dbReference type="ARBA" id="ARBA00022840"/>
    </source>
</evidence>
<evidence type="ECO:0000256" key="10">
    <source>
        <dbReference type="ARBA" id="ARBA00022777"/>
    </source>
</evidence>
<evidence type="ECO:0000256" key="1">
    <source>
        <dbReference type="ARBA" id="ARBA00004479"/>
    </source>
</evidence>
<keyword evidence="10 19" id="KW-0418">Kinase</keyword>
<feature type="domain" description="Bulb-type lectin" evidence="25">
    <location>
        <begin position="39"/>
        <end position="156"/>
    </location>
</feature>
<evidence type="ECO:0000256" key="20">
    <source>
        <dbReference type="PROSITE-ProRule" id="PRU10141"/>
    </source>
</evidence>
<evidence type="ECO:0000256" key="5">
    <source>
        <dbReference type="ARBA" id="ARBA00022679"/>
    </source>
</evidence>
<dbReference type="CDD" id="cd14066">
    <property type="entry name" value="STKc_IRAK"/>
    <property type="match status" value="1"/>
</dbReference>
<dbReference type="PROSITE" id="PS00107">
    <property type="entry name" value="PROTEIN_KINASE_ATP"/>
    <property type="match status" value="1"/>
</dbReference>
<dbReference type="SMART" id="SM00108">
    <property type="entry name" value="B_lectin"/>
    <property type="match status" value="1"/>
</dbReference>
<evidence type="ECO:0000256" key="2">
    <source>
        <dbReference type="ARBA" id="ARBA00022527"/>
    </source>
</evidence>
<evidence type="ECO:0000256" key="6">
    <source>
        <dbReference type="ARBA" id="ARBA00022692"/>
    </source>
</evidence>
<dbReference type="InterPro" id="IPR017441">
    <property type="entry name" value="Protein_kinase_ATP_BS"/>
</dbReference>
<dbReference type="FunFam" id="1.10.510.10:FF:000248">
    <property type="entry name" value="S-receptor-like kinase 5"/>
    <property type="match status" value="1"/>
</dbReference>
<sequence>MGKQWSLSSGMNTLFLFFLLSSELVLTSIPKVGKVSPVIEGSQMNWIDRNGIFLVSNKGEFGFGFVTSPNDTTLFLLAIVHMDSTKVVWVANRALPVSNSDKFVFDEKGNVFLQKGASVVWSTRTSGKGVSSMELKDTGNLVLLGSDSRVIWQSFSHPTDTLLPMQDFIEGMKLVSEPGSNNLTYVLQIQSGNVLLSTSLQTPQPYWSMKKDSRRIINKNGDLVASATLNASSWRFYDETKSLLWHFDFAEESSANATWIAVLGSDGLITFSNLQSGGSIVASSIKIPQDSCSTPEPCGPYNICTGDKKCTCPSVLSSSPNCKPGFVSPCNSKGVVELLKGDDGLNYFALELLPPSSKTDLIGCKTSCSANCSCLAMFFHNSSGKCFLLDSIGSFEKSNEDYGFVSYIKVVSSNGNTGDSGSRYMQTIVVVIIVIITLFVISGMLFLAHSCFWKKQDFPESTQENSEDYNFSECLTGMPIRYSYNDLETATRNFSVKLGQGGFGSVYKGVLPDGTQLAVKKLEGIGQGKKEFSVEVSIIGSIHHNHLVRLKGFCAEGSYRLLAYEYMANGSLDKWIFNRHKEGFVLNWDTRYNIALGTAKGLAYLHEHCDSKIIHCDIKPENVLLDDNFLVKVSDFGLAKLMTREQSHVFTTIRGTRGYLAPEWITNCAISEKSDVYSFGIVLLEIIGGRKNYDPSETSEKTHFPSFAFKKMEEGKMREILDSKVDTREIDERVHTAVKVALWCIQEDMSLRPSMTKVVQMLEGLCTVPNPPSCSFLGSSFYSTSLKSMSESCTPSGPSDCNSDANLSTVRLSGPR</sequence>
<keyword evidence="27" id="KW-1185">Reference proteome</keyword>
<proteinExistence type="inferred from homology"/>
<keyword evidence="5 19" id="KW-0808">Transferase</keyword>
<evidence type="ECO:0000256" key="14">
    <source>
        <dbReference type="ARBA" id="ARBA00023157"/>
    </source>
</evidence>
<dbReference type="CDD" id="cd00028">
    <property type="entry name" value="B_lectin"/>
    <property type="match status" value="1"/>
</dbReference>
<feature type="transmembrane region" description="Helical" evidence="22">
    <location>
        <begin position="424"/>
        <end position="448"/>
    </location>
</feature>
<dbReference type="SMART" id="SM00220">
    <property type="entry name" value="S_TKc"/>
    <property type="match status" value="1"/>
</dbReference>
<keyword evidence="11 19" id="KW-0067">ATP-binding</keyword>
<keyword evidence="14" id="KW-1015">Disulfide bond</keyword>
<dbReference type="FunFam" id="2.90.10.10:FF:000008">
    <property type="entry name" value="Serine/threonine-protein kinase"/>
    <property type="match status" value="1"/>
</dbReference>
<evidence type="ECO:0000256" key="21">
    <source>
        <dbReference type="SAM" id="MobiDB-lite"/>
    </source>
</evidence>
<gene>
    <name evidence="26" type="ORF">Fmac_031953</name>
</gene>
<keyword evidence="16" id="KW-0325">Glycoprotein</keyword>
<evidence type="ECO:0000256" key="8">
    <source>
        <dbReference type="ARBA" id="ARBA00022734"/>
    </source>
</evidence>
<organism evidence="26 27">
    <name type="scientific">Flemingia macrophylla</name>
    <dbReference type="NCBI Taxonomy" id="520843"/>
    <lineage>
        <taxon>Eukaryota</taxon>
        <taxon>Viridiplantae</taxon>
        <taxon>Streptophyta</taxon>
        <taxon>Embryophyta</taxon>
        <taxon>Tracheophyta</taxon>
        <taxon>Spermatophyta</taxon>
        <taxon>Magnoliopsida</taxon>
        <taxon>eudicotyledons</taxon>
        <taxon>Gunneridae</taxon>
        <taxon>Pentapetalae</taxon>
        <taxon>rosids</taxon>
        <taxon>fabids</taxon>
        <taxon>Fabales</taxon>
        <taxon>Fabaceae</taxon>
        <taxon>Papilionoideae</taxon>
        <taxon>50 kb inversion clade</taxon>
        <taxon>NPAAA clade</taxon>
        <taxon>indigoferoid/millettioid clade</taxon>
        <taxon>Phaseoleae</taxon>
        <taxon>Flemingia</taxon>
    </lineage>
</organism>
<evidence type="ECO:0000256" key="19">
    <source>
        <dbReference type="PIRNR" id="PIRNR000641"/>
    </source>
</evidence>
<keyword evidence="8" id="KW-0430">Lectin</keyword>
<evidence type="ECO:0000259" key="24">
    <source>
        <dbReference type="PROSITE" id="PS50011"/>
    </source>
</evidence>
<keyword evidence="4" id="KW-0597">Phosphoprotein</keyword>
<dbReference type="GO" id="GO:0016020">
    <property type="term" value="C:membrane"/>
    <property type="evidence" value="ECO:0007669"/>
    <property type="project" value="UniProtKB-SubCell"/>
</dbReference>
<comment type="subcellular location">
    <subcellularLocation>
        <location evidence="1">Membrane</location>
        <topology evidence="1">Single-pass type I membrane protein</topology>
    </subcellularLocation>
</comment>
<keyword evidence="12 22" id="KW-1133">Transmembrane helix</keyword>
<keyword evidence="13 22" id="KW-0472">Membrane</keyword>
<feature type="signal peptide" evidence="23">
    <location>
        <begin position="1"/>
        <end position="27"/>
    </location>
</feature>
<dbReference type="SUPFAM" id="SSF51110">
    <property type="entry name" value="alpha-D-mannose-specific plant lectins"/>
    <property type="match status" value="1"/>
</dbReference>